<sequence>MNEHKIKKYYITLTVVNLVIALIFTFLPSELEISERVKTAVQVNIVFHGAYQGISRFFIWVFELISKDNPNNFTFHIKFFIGFAFVMMILPFLSAVFIFKSVIFEQEYQNLFNLIFLSGMVLGGYSMKSKFKDKLTPRTTS</sequence>
<evidence type="ECO:0000313" key="3">
    <source>
        <dbReference type="Proteomes" id="UP001300692"/>
    </source>
</evidence>
<organism evidence="2 3">
    <name type="scientific">Reichenbachiella ulvae</name>
    <dbReference type="NCBI Taxonomy" id="2980104"/>
    <lineage>
        <taxon>Bacteria</taxon>
        <taxon>Pseudomonadati</taxon>
        <taxon>Bacteroidota</taxon>
        <taxon>Cytophagia</taxon>
        <taxon>Cytophagales</taxon>
        <taxon>Reichenbachiellaceae</taxon>
        <taxon>Reichenbachiella</taxon>
    </lineage>
</organism>
<keyword evidence="1" id="KW-1133">Transmembrane helix</keyword>
<protein>
    <submittedName>
        <fullName evidence="2">Uncharacterized protein</fullName>
    </submittedName>
</protein>
<feature type="transmembrane region" description="Helical" evidence="1">
    <location>
        <begin position="111"/>
        <end position="127"/>
    </location>
</feature>
<evidence type="ECO:0000256" key="1">
    <source>
        <dbReference type="SAM" id="Phobius"/>
    </source>
</evidence>
<reference evidence="2 3" key="1">
    <citation type="submission" date="2022-10" db="EMBL/GenBank/DDBJ databases">
        <title>Comparative genomics and taxonomic characterization of three novel marine species of genus Reichenbachiella exhibiting antioxidant and polysaccharide degradation activities.</title>
        <authorList>
            <person name="Muhammad N."/>
            <person name="Lee Y.-J."/>
            <person name="Ko J."/>
            <person name="Kim S.-G."/>
        </authorList>
    </citation>
    <scope>NUCLEOTIDE SEQUENCE [LARGE SCALE GENOMIC DNA]</scope>
    <source>
        <strain evidence="2 3">ABR2-5</strain>
    </source>
</reference>
<name>A0ABT3CRE9_9BACT</name>
<keyword evidence="3" id="KW-1185">Reference proteome</keyword>
<accession>A0ABT3CRE9</accession>
<keyword evidence="1" id="KW-0472">Membrane</keyword>
<feature type="transmembrane region" description="Helical" evidence="1">
    <location>
        <begin position="9"/>
        <end position="27"/>
    </location>
</feature>
<keyword evidence="1" id="KW-0812">Transmembrane</keyword>
<evidence type="ECO:0000313" key="2">
    <source>
        <dbReference type="EMBL" id="MCV9386079.1"/>
    </source>
</evidence>
<feature type="transmembrane region" description="Helical" evidence="1">
    <location>
        <begin position="47"/>
        <end position="65"/>
    </location>
</feature>
<proteinExistence type="predicted"/>
<dbReference type="Proteomes" id="UP001300692">
    <property type="component" value="Unassembled WGS sequence"/>
</dbReference>
<gene>
    <name evidence="2" type="ORF">N7U62_05360</name>
</gene>
<dbReference type="EMBL" id="JAOYOD010000001">
    <property type="protein sequence ID" value="MCV9386079.1"/>
    <property type="molecule type" value="Genomic_DNA"/>
</dbReference>
<feature type="transmembrane region" description="Helical" evidence="1">
    <location>
        <begin position="77"/>
        <end position="99"/>
    </location>
</feature>
<dbReference type="RefSeq" id="WP_264136864.1">
    <property type="nucleotide sequence ID" value="NZ_JAOYOD010000001.1"/>
</dbReference>
<comment type="caution">
    <text evidence="2">The sequence shown here is derived from an EMBL/GenBank/DDBJ whole genome shotgun (WGS) entry which is preliminary data.</text>
</comment>